<comment type="caution">
    <text evidence="1">The sequence shown here is derived from an EMBL/GenBank/DDBJ whole genome shotgun (WGS) entry which is preliminary data.</text>
</comment>
<evidence type="ECO:0000313" key="1">
    <source>
        <dbReference type="EMBL" id="KAH3823477.1"/>
    </source>
</evidence>
<name>A0A9D4JWY2_DREPO</name>
<organism evidence="1 2">
    <name type="scientific">Dreissena polymorpha</name>
    <name type="common">Zebra mussel</name>
    <name type="synonym">Mytilus polymorpha</name>
    <dbReference type="NCBI Taxonomy" id="45954"/>
    <lineage>
        <taxon>Eukaryota</taxon>
        <taxon>Metazoa</taxon>
        <taxon>Spiralia</taxon>
        <taxon>Lophotrochozoa</taxon>
        <taxon>Mollusca</taxon>
        <taxon>Bivalvia</taxon>
        <taxon>Autobranchia</taxon>
        <taxon>Heteroconchia</taxon>
        <taxon>Euheterodonta</taxon>
        <taxon>Imparidentia</taxon>
        <taxon>Neoheterodontei</taxon>
        <taxon>Myida</taxon>
        <taxon>Dreissenoidea</taxon>
        <taxon>Dreissenidae</taxon>
        <taxon>Dreissena</taxon>
    </lineage>
</organism>
<evidence type="ECO:0000313" key="2">
    <source>
        <dbReference type="Proteomes" id="UP000828390"/>
    </source>
</evidence>
<reference evidence="1" key="2">
    <citation type="submission" date="2020-11" db="EMBL/GenBank/DDBJ databases">
        <authorList>
            <person name="McCartney M.A."/>
            <person name="Auch B."/>
            <person name="Kono T."/>
            <person name="Mallez S."/>
            <person name="Becker A."/>
            <person name="Gohl D.M."/>
            <person name="Silverstein K.A.T."/>
            <person name="Koren S."/>
            <person name="Bechman K.B."/>
            <person name="Herman A."/>
            <person name="Abrahante J.E."/>
            <person name="Garbe J."/>
        </authorList>
    </citation>
    <scope>NUCLEOTIDE SEQUENCE</scope>
    <source>
        <strain evidence="1">Duluth1</strain>
        <tissue evidence="1">Whole animal</tissue>
    </source>
</reference>
<reference evidence="1" key="1">
    <citation type="journal article" date="2019" name="bioRxiv">
        <title>The Genome of the Zebra Mussel, Dreissena polymorpha: A Resource for Invasive Species Research.</title>
        <authorList>
            <person name="McCartney M.A."/>
            <person name="Auch B."/>
            <person name="Kono T."/>
            <person name="Mallez S."/>
            <person name="Zhang Y."/>
            <person name="Obille A."/>
            <person name="Becker A."/>
            <person name="Abrahante J.E."/>
            <person name="Garbe J."/>
            <person name="Badalamenti J.P."/>
            <person name="Herman A."/>
            <person name="Mangelson H."/>
            <person name="Liachko I."/>
            <person name="Sullivan S."/>
            <person name="Sone E.D."/>
            <person name="Koren S."/>
            <person name="Silverstein K.A.T."/>
            <person name="Beckman K.B."/>
            <person name="Gohl D.M."/>
        </authorList>
    </citation>
    <scope>NUCLEOTIDE SEQUENCE</scope>
    <source>
        <strain evidence="1">Duluth1</strain>
        <tissue evidence="1">Whole animal</tissue>
    </source>
</reference>
<dbReference type="AlphaFoldDB" id="A0A9D4JWY2"/>
<dbReference type="EMBL" id="JAIWYP010000005">
    <property type="protein sequence ID" value="KAH3823477.1"/>
    <property type="molecule type" value="Genomic_DNA"/>
</dbReference>
<protein>
    <submittedName>
        <fullName evidence="1">Uncharacterized protein</fullName>
    </submittedName>
</protein>
<gene>
    <name evidence="1" type="ORF">DPMN_125281</name>
</gene>
<dbReference type="Proteomes" id="UP000828390">
    <property type="component" value="Unassembled WGS sequence"/>
</dbReference>
<accession>A0A9D4JWY2</accession>
<proteinExistence type="predicted"/>
<keyword evidence="2" id="KW-1185">Reference proteome</keyword>
<sequence>MFFNQLEPLSKKAPSPGSHVFQTTRIIFELVQGIIWTNPLTKCHENLTINVAYRVFTSHINTVETNLLTKFHEEWTVNVASIVLSRQKLTPLDTRQRKSDHKSSP</sequence>